<keyword evidence="11" id="KW-0999">Mitochondrion inner membrane</keyword>
<comment type="caution">
    <text evidence="12">The sequence shown here is derived from an EMBL/GenBank/DDBJ whole genome shotgun (WGS) entry which is preliminary data.</text>
</comment>
<evidence type="ECO:0000313" key="13">
    <source>
        <dbReference type="Proteomes" id="UP001610334"/>
    </source>
</evidence>
<dbReference type="InterPro" id="IPR031463">
    <property type="entry name" value="Mic12"/>
</dbReference>
<evidence type="ECO:0000256" key="10">
    <source>
        <dbReference type="ARBA" id="ARBA00032985"/>
    </source>
</evidence>
<evidence type="ECO:0000256" key="4">
    <source>
        <dbReference type="ARBA" id="ARBA00018170"/>
    </source>
</evidence>
<organism evidence="12 13">
    <name type="scientific">Aspergillus granulosus</name>
    <dbReference type="NCBI Taxonomy" id="176169"/>
    <lineage>
        <taxon>Eukaryota</taxon>
        <taxon>Fungi</taxon>
        <taxon>Dikarya</taxon>
        <taxon>Ascomycota</taxon>
        <taxon>Pezizomycotina</taxon>
        <taxon>Eurotiomycetes</taxon>
        <taxon>Eurotiomycetidae</taxon>
        <taxon>Eurotiales</taxon>
        <taxon>Aspergillaceae</taxon>
        <taxon>Aspergillus</taxon>
        <taxon>Aspergillus subgen. Nidulantes</taxon>
    </lineage>
</organism>
<dbReference type="Proteomes" id="UP001610334">
    <property type="component" value="Unassembled WGS sequence"/>
</dbReference>
<evidence type="ECO:0000256" key="1">
    <source>
        <dbReference type="ARBA" id="ARBA00002689"/>
    </source>
</evidence>
<dbReference type="EMBL" id="JBFXLT010000016">
    <property type="protein sequence ID" value="KAL2817882.1"/>
    <property type="molecule type" value="Genomic_DNA"/>
</dbReference>
<evidence type="ECO:0000313" key="12">
    <source>
        <dbReference type="EMBL" id="KAL2817882.1"/>
    </source>
</evidence>
<keyword evidence="7 11" id="KW-0496">Mitochondrion</keyword>
<evidence type="ECO:0000256" key="5">
    <source>
        <dbReference type="ARBA" id="ARBA00022692"/>
    </source>
</evidence>
<evidence type="ECO:0000256" key="9">
    <source>
        <dbReference type="ARBA" id="ARBA00032159"/>
    </source>
</evidence>
<accession>A0ABR4HQW8</accession>
<name>A0ABR4HQW8_9EURO</name>
<evidence type="ECO:0000256" key="7">
    <source>
        <dbReference type="ARBA" id="ARBA00023128"/>
    </source>
</evidence>
<keyword evidence="5" id="KW-0812">Transmembrane</keyword>
<protein>
    <recommendedName>
        <fullName evidence="4 11">MICOS complex subunit MIC12</fullName>
    </recommendedName>
    <alternativeName>
        <fullName evidence="10 11">Altered inheritance of mitochondria protein 5, mitochondrial</fullName>
    </alternativeName>
    <alternativeName>
        <fullName evidence="9 11">Found in mitochondrial proteome protein 51</fullName>
    </alternativeName>
</protein>
<comment type="subcellular location">
    <subcellularLocation>
        <location evidence="2">Membrane</location>
    </subcellularLocation>
    <subcellularLocation>
        <location evidence="11">Mitochondrion inner membrane</location>
        <topology evidence="11">Single-pass membrane protein</topology>
    </subcellularLocation>
</comment>
<keyword evidence="8" id="KW-0472">Membrane</keyword>
<gene>
    <name evidence="12" type="ORF">BJX63DRAFT_429572</name>
</gene>
<proteinExistence type="inferred from homology"/>
<keyword evidence="13" id="KW-1185">Reference proteome</keyword>
<evidence type="ECO:0000256" key="6">
    <source>
        <dbReference type="ARBA" id="ARBA00022989"/>
    </source>
</evidence>
<keyword evidence="6" id="KW-1133">Transmembrane helix</keyword>
<evidence type="ECO:0000256" key="3">
    <source>
        <dbReference type="ARBA" id="ARBA00009188"/>
    </source>
</evidence>
<comment type="subunit">
    <text evidence="11">Component of the mitochondrial contact site and cristae organizing system (MICOS) complex.</text>
</comment>
<comment type="function">
    <text evidence="1 11">Component of the MICOS complex, a large protein complex of the mitochondrial inner membrane that plays crucial roles in the maintenance of crista junctions, inner membrane architecture, and formation of contact sites to the outer membrane.</text>
</comment>
<evidence type="ECO:0000256" key="11">
    <source>
        <dbReference type="RuleBase" id="RU363010"/>
    </source>
</evidence>
<reference evidence="12 13" key="1">
    <citation type="submission" date="2024-07" db="EMBL/GenBank/DDBJ databases">
        <title>Section-level genome sequencing and comparative genomics of Aspergillus sections Usti and Cavernicolus.</title>
        <authorList>
            <consortium name="Lawrence Berkeley National Laboratory"/>
            <person name="Nybo J.L."/>
            <person name="Vesth T.C."/>
            <person name="Theobald S."/>
            <person name="Frisvad J.C."/>
            <person name="Larsen T.O."/>
            <person name="Kjaerboelling I."/>
            <person name="Rothschild-Mancinelli K."/>
            <person name="Lyhne E.K."/>
            <person name="Kogle M.E."/>
            <person name="Barry K."/>
            <person name="Clum A."/>
            <person name="Na H."/>
            <person name="Ledsgaard L."/>
            <person name="Lin J."/>
            <person name="Lipzen A."/>
            <person name="Kuo A."/>
            <person name="Riley R."/>
            <person name="Mondo S."/>
            <person name="Labutti K."/>
            <person name="Haridas S."/>
            <person name="Pangalinan J."/>
            <person name="Salamov A.A."/>
            <person name="Simmons B.A."/>
            <person name="Magnuson J.K."/>
            <person name="Chen J."/>
            <person name="Drula E."/>
            <person name="Henrissat B."/>
            <person name="Wiebenga A."/>
            <person name="Lubbers R.J."/>
            <person name="Gomes A.C."/>
            <person name="Makela M.R."/>
            <person name="Stajich J."/>
            <person name="Grigoriev I.V."/>
            <person name="Mortensen U.H."/>
            <person name="De Vries R.P."/>
            <person name="Baker S.E."/>
            <person name="Andersen M.R."/>
        </authorList>
    </citation>
    <scope>NUCLEOTIDE SEQUENCE [LARGE SCALE GENOMIC DNA]</scope>
    <source>
        <strain evidence="12 13">CBS 588.65</strain>
    </source>
</reference>
<comment type="similarity">
    <text evidence="3 11">Belongs to the MICOS complex subunit Mic12 family.</text>
</comment>
<evidence type="ECO:0000256" key="2">
    <source>
        <dbReference type="ARBA" id="ARBA00004370"/>
    </source>
</evidence>
<sequence>MGFFAGFFSGFALTTSMLYLTIQVHRSNRLAQRNAIREQTQAINYLALSRGAYDRRLLPADKDAEEVSAQVMGLGSSRSGSGSGMQDQLKHQWNEEVRKLARKAYESRWEDVRDTAVEGWKGVRRLVKRE</sequence>
<dbReference type="Pfam" id="PF17050">
    <property type="entry name" value="AIM5"/>
    <property type="match status" value="1"/>
</dbReference>
<evidence type="ECO:0000256" key="8">
    <source>
        <dbReference type="ARBA" id="ARBA00023136"/>
    </source>
</evidence>